<dbReference type="InterPro" id="IPR008271">
    <property type="entry name" value="Ser/Thr_kinase_AS"/>
</dbReference>
<evidence type="ECO:0000256" key="9">
    <source>
        <dbReference type="RuleBase" id="RU000304"/>
    </source>
</evidence>
<dbReference type="Gene3D" id="3.30.200.20">
    <property type="entry name" value="Phosphorylase Kinase, domain 1"/>
    <property type="match status" value="1"/>
</dbReference>
<dbReference type="PROSITE" id="PS00107">
    <property type="entry name" value="PROTEIN_KINASE_ATP"/>
    <property type="match status" value="1"/>
</dbReference>
<dbReference type="Proteomes" id="UP001295684">
    <property type="component" value="Unassembled WGS sequence"/>
</dbReference>
<keyword evidence="12" id="KW-1185">Reference proteome</keyword>
<evidence type="ECO:0000256" key="7">
    <source>
        <dbReference type="ARBA" id="ARBA00042858"/>
    </source>
</evidence>
<evidence type="ECO:0000256" key="8">
    <source>
        <dbReference type="PROSITE-ProRule" id="PRU10141"/>
    </source>
</evidence>
<accession>A0AAD1U691</accession>
<dbReference type="InterPro" id="IPR011009">
    <property type="entry name" value="Kinase-like_dom_sf"/>
</dbReference>
<keyword evidence="9" id="KW-0723">Serine/threonine-protein kinase</keyword>
<keyword evidence="2 8" id="KW-0547">Nucleotide-binding</keyword>
<reference evidence="11" key="1">
    <citation type="submission" date="2023-07" db="EMBL/GenBank/DDBJ databases">
        <authorList>
            <consortium name="AG Swart"/>
            <person name="Singh M."/>
            <person name="Singh A."/>
            <person name="Seah K."/>
            <person name="Emmerich C."/>
        </authorList>
    </citation>
    <scope>NUCLEOTIDE SEQUENCE</scope>
    <source>
        <strain evidence="11">DP1</strain>
    </source>
</reference>
<evidence type="ECO:0000256" key="3">
    <source>
        <dbReference type="ARBA" id="ARBA00022840"/>
    </source>
</evidence>
<evidence type="ECO:0000256" key="1">
    <source>
        <dbReference type="ARBA" id="ARBA00006485"/>
    </source>
</evidence>
<dbReference type="Gene3D" id="1.10.510.10">
    <property type="entry name" value="Transferase(Phosphotransferase) domain 1"/>
    <property type="match status" value="1"/>
</dbReference>
<evidence type="ECO:0000313" key="11">
    <source>
        <dbReference type="EMBL" id="CAI2362120.1"/>
    </source>
</evidence>
<dbReference type="InterPro" id="IPR000719">
    <property type="entry name" value="Prot_kinase_dom"/>
</dbReference>
<keyword evidence="9" id="KW-0418">Kinase</keyword>
<organism evidence="11 12">
    <name type="scientific">Euplotes crassus</name>
    <dbReference type="NCBI Taxonomy" id="5936"/>
    <lineage>
        <taxon>Eukaryota</taxon>
        <taxon>Sar</taxon>
        <taxon>Alveolata</taxon>
        <taxon>Ciliophora</taxon>
        <taxon>Intramacronucleata</taxon>
        <taxon>Spirotrichea</taxon>
        <taxon>Hypotrichia</taxon>
        <taxon>Euplotida</taxon>
        <taxon>Euplotidae</taxon>
        <taxon>Moneuplotes</taxon>
    </lineage>
</organism>
<dbReference type="PROSITE" id="PS50011">
    <property type="entry name" value="PROTEIN_KINASE_DOM"/>
    <property type="match status" value="1"/>
</dbReference>
<dbReference type="PROSITE" id="PS00108">
    <property type="entry name" value="PROTEIN_KINASE_ST"/>
    <property type="match status" value="1"/>
</dbReference>
<evidence type="ECO:0000256" key="2">
    <source>
        <dbReference type="ARBA" id="ARBA00022741"/>
    </source>
</evidence>
<dbReference type="FunFam" id="3.30.200.20:FF:000545">
    <property type="entry name" value="CMGC family protein kinase"/>
    <property type="match status" value="1"/>
</dbReference>
<dbReference type="PANTHER" id="PTHR24056">
    <property type="entry name" value="CELL DIVISION PROTEIN KINASE"/>
    <property type="match status" value="1"/>
</dbReference>
<name>A0AAD1U691_EUPCR</name>
<keyword evidence="3 8" id="KW-0067">ATP-binding</keyword>
<keyword evidence="9" id="KW-0808">Transferase</keyword>
<evidence type="ECO:0000313" key="12">
    <source>
        <dbReference type="Proteomes" id="UP001295684"/>
    </source>
</evidence>
<dbReference type="InterPro" id="IPR017441">
    <property type="entry name" value="Protein_kinase_ATP_BS"/>
</dbReference>
<dbReference type="AlphaFoldDB" id="A0AAD1U691"/>
<protein>
    <recommendedName>
        <fullName evidence="5">Cyclin-dependent kinase 2 homolog</fullName>
    </recommendedName>
    <alternativeName>
        <fullName evidence="6">Cell division control protein 2 homolog</fullName>
    </alternativeName>
    <alternativeName>
        <fullName evidence="7">cdc2-related kinase 2</fullName>
    </alternativeName>
</protein>
<dbReference type="EMBL" id="CAMPGE010003292">
    <property type="protein sequence ID" value="CAI2362120.1"/>
    <property type="molecule type" value="Genomic_DNA"/>
</dbReference>
<evidence type="ECO:0000256" key="4">
    <source>
        <dbReference type="ARBA" id="ARBA00038543"/>
    </source>
</evidence>
<evidence type="ECO:0000259" key="10">
    <source>
        <dbReference type="PROSITE" id="PS50011"/>
    </source>
</evidence>
<dbReference type="SUPFAM" id="SSF56112">
    <property type="entry name" value="Protein kinase-like (PK-like)"/>
    <property type="match status" value="1"/>
</dbReference>
<evidence type="ECO:0000256" key="5">
    <source>
        <dbReference type="ARBA" id="ARBA00039612"/>
    </source>
</evidence>
<dbReference type="Pfam" id="PF00069">
    <property type="entry name" value="Pkinase"/>
    <property type="match status" value="1"/>
</dbReference>
<dbReference type="GO" id="GO:0004674">
    <property type="term" value="F:protein serine/threonine kinase activity"/>
    <property type="evidence" value="ECO:0007669"/>
    <property type="project" value="UniProtKB-KW"/>
</dbReference>
<evidence type="ECO:0000256" key="6">
    <source>
        <dbReference type="ARBA" id="ARBA00041902"/>
    </source>
</evidence>
<gene>
    <name evidence="11" type="ORF">ECRASSUSDP1_LOCUS3439</name>
</gene>
<feature type="binding site" evidence="8">
    <location>
        <position position="34"/>
    </location>
    <ligand>
        <name>ATP</name>
        <dbReference type="ChEBI" id="CHEBI:30616"/>
    </ligand>
</feature>
<comment type="similarity">
    <text evidence="1">Belongs to the protein kinase superfamily. CMGC Ser/Thr protein kinase family. CDC2/CDKX subfamily.</text>
</comment>
<dbReference type="SMART" id="SM00220">
    <property type="entry name" value="S_TKc"/>
    <property type="match status" value="1"/>
</dbReference>
<dbReference type="InterPro" id="IPR050108">
    <property type="entry name" value="CDK"/>
</dbReference>
<comment type="subunit">
    <text evidence="4">May form a complex composed of at least the catalytic subunit CRK2 and a cyclin.</text>
</comment>
<proteinExistence type="inferred from homology"/>
<sequence length="148" mass="17456">MERFKKLEALGDGSFGLVFKAEDCQTGEIVAVKKFKKKYSQWEECMKDPEVKTLLQLVHPNIVKLKEVIRQSDFMFMIFEYMDKDLGRLMGERMATPFSEQEIKTIMLQLLKAVNYIHENKYFHRDLKPENILVHGDTFKISDFGLIR</sequence>
<dbReference type="GO" id="GO:0005634">
    <property type="term" value="C:nucleus"/>
    <property type="evidence" value="ECO:0007669"/>
    <property type="project" value="TreeGrafter"/>
</dbReference>
<comment type="caution">
    <text evidence="11">The sequence shown here is derived from an EMBL/GenBank/DDBJ whole genome shotgun (WGS) entry which is preliminary data.</text>
</comment>
<feature type="domain" description="Protein kinase" evidence="10">
    <location>
        <begin position="4"/>
        <end position="148"/>
    </location>
</feature>
<dbReference type="GO" id="GO:0005524">
    <property type="term" value="F:ATP binding"/>
    <property type="evidence" value="ECO:0007669"/>
    <property type="project" value="UniProtKB-UniRule"/>
</dbReference>